<name>A0A480AS60_9BURK</name>
<keyword evidence="2" id="KW-0812">Transmembrane</keyword>
<evidence type="ECO:0008006" key="5">
    <source>
        <dbReference type="Google" id="ProtNLM"/>
    </source>
</evidence>
<proteinExistence type="predicted"/>
<comment type="caution">
    <text evidence="3">The sequence shown here is derived from an EMBL/GenBank/DDBJ whole genome shotgun (WGS) entry which is preliminary data.</text>
</comment>
<feature type="transmembrane region" description="Helical" evidence="2">
    <location>
        <begin position="167"/>
        <end position="189"/>
    </location>
</feature>
<feature type="transmembrane region" description="Helical" evidence="2">
    <location>
        <begin position="63"/>
        <end position="87"/>
    </location>
</feature>
<reference evidence="4" key="1">
    <citation type="submission" date="2019-03" db="EMBL/GenBank/DDBJ databases">
        <title>Aquabacterium pictum sp.nov., the first bacteriochlorophyll a-containing freshwater bacterium in the genus Aquabacterium of the class Betaproteobacteria.</title>
        <authorList>
            <person name="Hirose S."/>
            <person name="Tank M."/>
            <person name="Hara E."/>
            <person name="Tamaki H."/>
            <person name="Takaichi S."/>
            <person name="Haruta S."/>
            <person name="Hanada S."/>
        </authorList>
    </citation>
    <scope>NUCLEOTIDE SEQUENCE [LARGE SCALE GENOMIC DNA]</scope>
    <source>
        <strain evidence="4">W35</strain>
    </source>
</reference>
<dbReference type="EMBL" id="BJCL01000004">
    <property type="protein sequence ID" value="GCL62892.1"/>
    <property type="molecule type" value="Genomic_DNA"/>
</dbReference>
<organism evidence="3 4">
    <name type="scientific">Pseudaquabacterium pictum</name>
    <dbReference type="NCBI Taxonomy" id="2315236"/>
    <lineage>
        <taxon>Bacteria</taxon>
        <taxon>Pseudomonadati</taxon>
        <taxon>Pseudomonadota</taxon>
        <taxon>Betaproteobacteria</taxon>
        <taxon>Burkholderiales</taxon>
        <taxon>Sphaerotilaceae</taxon>
        <taxon>Pseudaquabacterium</taxon>
    </lineage>
</organism>
<gene>
    <name evidence="3" type="ORF">AQPW35_19730</name>
</gene>
<sequence>MRPAGLARTPGHTPDVRQAAPPPNPQWTARMTTFGDALRQQRWDDHRYYHHSRINQTLHLVSAISFVIAYGVLFVDPPLAALIGWLVSMTTRQSGHFFFEPTGYDHVNQATHAHKEAIKVGYNLRRKVVLLAVWAAAPLAVALQPGLWGLLTPHTDFAGYARNVGWIWLWLGVAGLVFRTLHLFILSGVQTGLVWATKILTDPFHDIWLYHRAPLHLLRGELIDPMHHAAAGRGH</sequence>
<evidence type="ECO:0000256" key="2">
    <source>
        <dbReference type="SAM" id="Phobius"/>
    </source>
</evidence>
<feature type="region of interest" description="Disordered" evidence="1">
    <location>
        <begin position="1"/>
        <end position="26"/>
    </location>
</feature>
<dbReference type="Proteomes" id="UP000301751">
    <property type="component" value="Unassembled WGS sequence"/>
</dbReference>
<keyword evidence="4" id="KW-1185">Reference proteome</keyword>
<evidence type="ECO:0000313" key="4">
    <source>
        <dbReference type="Proteomes" id="UP000301751"/>
    </source>
</evidence>
<protein>
    <recommendedName>
        <fullName evidence="5">DUF962 domain-containing protein</fullName>
    </recommendedName>
</protein>
<accession>A0A480AS60</accession>
<evidence type="ECO:0000256" key="1">
    <source>
        <dbReference type="SAM" id="MobiDB-lite"/>
    </source>
</evidence>
<keyword evidence="2" id="KW-0472">Membrane</keyword>
<keyword evidence="2" id="KW-1133">Transmembrane helix</keyword>
<feature type="transmembrane region" description="Helical" evidence="2">
    <location>
        <begin position="128"/>
        <end position="147"/>
    </location>
</feature>
<evidence type="ECO:0000313" key="3">
    <source>
        <dbReference type="EMBL" id="GCL62892.1"/>
    </source>
</evidence>
<dbReference type="AlphaFoldDB" id="A0A480AS60"/>